<reference evidence="1" key="1">
    <citation type="submission" date="2021-02" db="EMBL/GenBank/DDBJ databases">
        <authorList>
            <person name="Nowell W R."/>
        </authorList>
    </citation>
    <scope>NUCLEOTIDE SEQUENCE</scope>
</reference>
<sequence length="58" mass="6527">RETLIQIARTSLRTKLSMENADILTDIVVDAVLAINESGKPTDLNMVEIMEMQHRTEA</sequence>
<gene>
    <name evidence="1" type="ORF">GIL414_LOCUS60391</name>
</gene>
<accession>A0A8S3EKR1</accession>
<dbReference type="SUPFAM" id="SSF54849">
    <property type="entry name" value="GroEL-intermediate domain like"/>
    <property type="match status" value="1"/>
</dbReference>
<dbReference type="Proteomes" id="UP000681720">
    <property type="component" value="Unassembled WGS sequence"/>
</dbReference>
<proteinExistence type="predicted"/>
<comment type="caution">
    <text evidence="1">The sequence shown here is derived from an EMBL/GenBank/DDBJ whole genome shotgun (WGS) entry which is preliminary data.</text>
</comment>
<dbReference type="AlphaFoldDB" id="A0A8S3EKR1"/>
<feature type="non-terminal residue" evidence="1">
    <location>
        <position position="58"/>
    </location>
</feature>
<dbReference type="Pfam" id="PF00118">
    <property type="entry name" value="Cpn60_TCP1"/>
    <property type="match status" value="1"/>
</dbReference>
<dbReference type="InterPro" id="IPR027410">
    <property type="entry name" value="TCP-1-like_intermed_sf"/>
</dbReference>
<evidence type="ECO:0000313" key="1">
    <source>
        <dbReference type="EMBL" id="CAF5058812.1"/>
    </source>
</evidence>
<feature type="non-terminal residue" evidence="1">
    <location>
        <position position="1"/>
    </location>
</feature>
<dbReference type="Gene3D" id="3.30.260.10">
    <property type="entry name" value="TCP-1-like chaperonin intermediate domain"/>
    <property type="match status" value="1"/>
</dbReference>
<dbReference type="EMBL" id="CAJOBJ010232934">
    <property type="protein sequence ID" value="CAF5058812.1"/>
    <property type="molecule type" value="Genomic_DNA"/>
</dbReference>
<organism evidence="1 2">
    <name type="scientific">Rotaria magnacalcarata</name>
    <dbReference type="NCBI Taxonomy" id="392030"/>
    <lineage>
        <taxon>Eukaryota</taxon>
        <taxon>Metazoa</taxon>
        <taxon>Spiralia</taxon>
        <taxon>Gnathifera</taxon>
        <taxon>Rotifera</taxon>
        <taxon>Eurotatoria</taxon>
        <taxon>Bdelloidea</taxon>
        <taxon>Philodinida</taxon>
        <taxon>Philodinidae</taxon>
        <taxon>Rotaria</taxon>
    </lineage>
</organism>
<name>A0A8S3EKR1_9BILA</name>
<protein>
    <submittedName>
        <fullName evidence="1">Uncharacterized protein</fullName>
    </submittedName>
</protein>
<evidence type="ECO:0000313" key="2">
    <source>
        <dbReference type="Proteomes" id="UP000681720"/>
    </source>
</evidence>
<dbReference type="InterPro" id="IPR002423">
    <property type="entry name" value="Cpn60/GroEL/TCP-1"/>
</dbReference>
<dbReference type="GO" id="GO:0005524">
    <property type="term" value="F:ATP binding"/>
    <property type="evidence" value="ECO:0007669"/>
    <property type="project" value="InterPro"/>
</dbReference>